<protein>
    <submittedName>
        <fullName evidence="2">Uncharacterized protein</fullName>
    </submittedName>
</protein>
<keyword evidence="3" id="KW-1185">Reference proteome</keyword>
<gene>
    <name evidence="2" type="ORF">HPULCUR_002258</name>
</gene>
<keyword evidence="1" id="KW-0472">Membrane</keyword>
<evidence type="ECO:0000313" key="2">
    <source>
        <dbReference type="EMBL" id="GAA5796880.1"/>
    </source>
</evidence>
<name>A0ABP9XRH8_9FUNG</name>
<keyword evidence="1" id="KW-0812">Transmembrane</keyword>
<dbReference type="Proteomes" id="UP001476247">
    <property type="component" value="Unassembled WGS sequence"/>
</dbReference>
<accession>A0ABP9XRH8</accession>
<evidence type="ECO:0000313" key="3">
    <source>
        <dbReference type="Proteomes" id="UP001476247"/>
    </source>
</evidence>
<dbReference type="EMBL" id="BAABUJ010000007">
    <property type="protein sequence ID" value="GAA5796880.1"/>
    <property type="molecule type" value="Genomic_DNA"/>
</dbReference>
<organism evidence="2 3">
    <name type="scientific">Helicostylum pulchrum</name>
    <dbReference type="NCBI Taxonomy" id="562976"/>
    <lineage>
        <taxon>Eukaryota</taxon>
        <taxon>Fungi</taxon>
        <taxon>Fungi incertae sedis</taxon>
        <taxon>Mucoromycota</taxon>
        <taxon>Mucoromycotina</taxon>
        <taxon>Mucoromycetes</taxon>
        <taxon>Mucorales</taxon>
        <taxon>Mucorineae</taxon>
        <taxon>Mucoraceae</taxon>
        <taxon>Helicostylum</taxon>
    </lineage>
</organism>
<reference evidence="2 3" key="1">
    <citation type="submission" date="2024-04" db="EMBL/GenBank/DDBJ databases">
        <title>genome sequences of Mucor flavus KT1a and Helicostylum pulchrum KT1b strains isolation_sourced from the surface of a dry-aged beef.</title>
        <authorList>
            <person name="Toyotome T."/>
            <person name="Hosono M."/>
            <person name="Torimaru M."/>
            <person name="Fukuda K."/>
            <person name="Mikami N."/>
        </authorList>
    </citation>
    <scope>NUCLEOTIDE SEQUENCE [LARGE SCALE GENOMIC DNA]</scope>
    <source>
        <strain evidence="2 3">KT1b</strain>
    </source>
</reference>
<evidence type="ECO:0000256" key="1">
    <source>
        <dbReference type="SAM" id="Phobius"/>
    </source>
</evidence>
<comment type="caution">
    <text evidence="2">The sequence shown here is derived from an EMBL/GenBank/DDBJ whole genome shotgun (WGS) entry which is preliminary data.</text>
</comment>
<feature type="transmembrane region" description="Helical" evidence="1">
    <location>
        <begin position="7"/>
        <end position="35"/>
    </location>
</feature>
<keyword evidence="1" id="KW-1133">Transmembrane helix</keyword>
<sequence>MNIFTPFFVSALSMAPNTLFSLVFGICLYATYWLILNAHVRENVPCINEVSLPDMIPYDHVQIADRFIFDREGDALIYETYLDRLQMWIRRNRFRPLTCLQGNRGDLLFQQQTVERPSRNILVELFSVDRETRLKELLRCMCYHIDEQDTVTAARSIMFIFSSNLGIKIVGDGPNEFEEVLMAIFHALCTSQNLFVCDFMLLYLTSSANVGDIIATFNLNELLWIDTYNEDAHVGNLFNQPFMNHIQWKPGFPNLFGYNNRQSIAFRRAAADVLRDIQLFQTILTNIPNDFEINGNVNGDIPGNNNGGIYDENRREIERLRRIERMNEIAAVRNEDEDIEEGILAWFNRTVLGGAEIVIPRVAYTDVERERIWAFLYRLTANNFGTGK</sequence>
<proteinExistence type="predicted"/>